<keyword evidence="1" id="KW-0175">Coiled coil</keyword>
<accession>A0A1J7JFQ8</accession>
<gene>
    <name evidence="3" type="ORF">CONLIGDRAFT_683077</name>
</gene>
<feature type="compositionally biased region" description="Polar residues" evidence="2">
    <location>
        <begin position="549"/>
        <end position="562"/>
    </location>
</feature>
<name>A0A1J7JFQ8_9PEZI</name>
<evidence type="ECO:0000256" key="1">
    <source>
        <dbReference type="SAM" id="Coils"/>
    </source>
</evidence>
<evidence type="ECO:0000313" key="3">
    <source>
        <dbReference type="EMBL" id="OIW28084.1"/>
    </source>
</evidence>
<dbReference type="EMBL" id="KV875099">
    <property type="protein sequence ID" value="OIW28084.1"/>
    <property type="molecule type" value="Genomic_DNA"/>
</dbReference>
<dbReference type="AlphaFoldDB" id="A0A1J7JFQ8"/>
<feature type="coiled-coil region" evidence="1">
    <location>
        <begin position="576"/>
        <end position="610"/>
    </location>
</feature>
<dbReference type="InParanoid" id="A0A1J7JFQ8"/>
<dbReference type="STRING" id="1408157.A0A1J7JFQ8"/>
<feature type="compositionally biased region" description="Polar residues" evidence="2">
    <location>
        <begin position="106"/>
        <end position="120"/>
    </location>
</feature>
<feature type="region of interest" description="Disordered" evidence="2">
    <location>
        <begin position="643"/>
        <end position="699"/>
    </location>
</feature>
<feature type="compositionally biased region" description="Low complexity" evidence="2">
    <location>
        <begin position="199"/>
        <end position="211"/>
    </location>
</feature>
<feature type="region of interest" description="Disordered" evidence="2">
    <location>
        <begin position="106"/>
        <end position="248"/>
    </location>
</feature>
<feature type="compositionally biased region" description="Acidic residues" evidence="2">
    <location>
        <begin position="646"/>
        <end position="671"/>
    </location>
</feature>
<reference evidence="3 4" key="1">
    <citation type="submission" date="2016-10" db="EMBL/GenBank/DDBJ databases">
        <title>Draft genome sequence of Coniochaeta ligniaria NRRL30616, a lignocellulolytic fungus for bioabatement of inhibitors in plant biomass hydrolysates.</title>
        <authorList>
            <consortium name="DOE Joint Genome Institute"/>
            <person name="Jimenez D.J."/>
            <person name="Hector R.E."/>
            <person name="Riley R."/>
            <person name="Sun H."/>
            <person name="Grigoriev I.V."/>
            <person name="Van Elsas J.D."/>
            <person name="Nichols N.N."/>
        </authorList>
    </citation>
    <scope>NUCLEOTIDE SEQUENCE [LARGE SCALE GENOMIC DNA]</scope>
    <source>
        <strain evidence="3 4">NRRL 30616</strain>
    </source>
</reference>
<dbReference type="PANTHER" id="PTHR38701:SF1">
    <property type="entry name" value="UP-REGULATED DURING SEPTATION PROTEIN 1 DOMAIN-CONTAINING PROTEIN"/>
    <property type="match status" value="1"/>
</dbReference>
<proteinExistence type="predicted"/>
<feature type="region of interest" description="Disordered" evidence="2">
    <location>
        <begin position="356"/>
        <end position="503"/>
    </location>
</feature>
<feature type="compositionally biased region" description="Low complexity" evidence="2">
    <location>
        <begin position="484"/>
        <end position="502"/>
    </location>
</feature>
<dbReference type="OrthoDB" id="2555519at2759"/>
<feature type="compositionally biased region" description="Polar residues" evidence="2">
    <location>
        <begin position="356"/>
        <end position="365"/>
    </location>
</feature>
<dbReference type="Proteomes" id="UP000182658">
    <property type="component" value="Unassembled WGS sequence"/>
</dbReference>
<feature type="compositionally biased region" description="Polar residues" evidence="2">
    <location>
        <begin position="128"/>
        <end position="139"/>
    </location>
</feature>
<feature type="region of interest" description="Disordered" evidence="2">
    <location>
        <begin position="790"/>
        <end position="814"/>
    </location>
</feature>
<organism evidence="3 4">
    <name type="scientific">Coniochaeta ligniaria NRRL 30616</name>
    <dbReference type="NCBI Taxonomy" id="1408157"/>
    <lineage>
        <taxon>Eukaryota</taxon>
        <taxon>Fungi</taxon>
        <taxon>Dikarya</taxon>
        <taxon>Ascomycota</taxon>
        <taxon>Pezizomycotina</taxon>
        <taxon>Sordariomycetes</taxon>
        <taxon>Sordariomycetidae</taxon>
        <taxon>Coniochaetales</taxon>
        <taxon>Coniochaetaceae</taxon>
        <taxon>Coniochaeta</taxon>
    </lineage>
</organism>
<sequence>MSQQDACTCNRNNLVQTYIATFSRDNTLVFSSIHSLERLWREVQVGRGIEEQALGCQCFDCDNEPTPLHKVNNNEDPSQLPATKYLSLSQETVTLAVWHHSDYATASPSSRQKCCTNSTDLPPEKTAGSPNVCQQQASTRLEGPNALTQGLRTPQHQTVSVTTPLSRTPLQRSESASSNNRDEVASPLDGFLSNNITPRSGSRQSRVSRVGFDSASSTPTGTPNMDSHDTWETHSGLGINTPSAPKVDDMRRPVVTFSSPAEARAPVAPTRQDSDSKFFYASEATKSQTSQAAQQPRQFPLVTPQQQKAPTFFYANGASIPESGQSVASTPSAPVLATPPVQQDNLMSKFVYANSTRDSQPTARPNTIAPRAGSVVSTASKAPVPRLGTPTTTGPGYAQQRPTSPVKLASFSSTKNCSTPPLASPRTNLGSAPSLGPASTAIQRRNIPPNIDTPSLPRSRGGHSRHGSVATIPEQPSVTRLVPARHSSGASSEASSPSNLSSTGFNLSQPTAAAGFASLIQAAEDFTSTTAETTPAEEANLNEAAADSGPQSPTKSSSQDQALTELVATARRERKVQDLEITNASLEAINRTLERQLRKQTAEIRRYRRLSRSGRLSLNSAASNRVVSDGSVVGGALARAGLGLDDLSEEEESDAERDAMSQDEEDDEDYDLSPSESGSAERSPGSRALRNARQRRRDEQRLQLDLSKHQQLLVDSQKINQSLRRCLGWTEELIKEGRRALEYKVRVSEVELGGRVLAPEEVEDHDEAHMGGEAEGEEETLHAVTFDLTGATNERWPHEKQDRDSGIDLPGDGG</sequence>
<evidence type="ECO:0000256" key="2">
    <source>
        <dbReference type="SAM" id="MobiDB-lite"/>
    </source>
</evidence>
<feature type="compositionally biased region" description="Polar residues" evidence="2">
    <location>
        <begin position="214"/>
        <end position="225"/>
    </location>
</feature>
<feature type="region of interest" description="Disordered" evidence="2">
    <location>
        <begin position="760"/>
        <end position="779"/>
    </location>
</feature>
<evidence type="ECO:0000313" key="4">
    <source>
        <dbReference type="Proteomes" id="UP000182658"/>
    </source>
</evidence>
<feature type="region of interest" description="Disordered" evidence="2">
    <location>
        <begin position="543"/>
        <end position="562"/>
    </location>
</feature>
<dbReference type="PANTHER" id="PTHR38701">
    <property type="entry name" value="CHROMOSOME 8, WHOLE GENOME SHOTGUN SEQUENCE"/>
    <property type="match status" value="1"/>
</dbReference>
<feature type="compositionally biased region" description="Polar residues" evidence="2">
    <location>
        <begin position="410"/>
        <end position="431"/>
    </location>
</feature>
<protein>
    <submittedName>
        <fullName evidence="3">Uncharacterized protein</fullName>
    </submittedName>
</protein>
<feature type="compositionally biased region" description="Polar residues" evidence="2">
    <location>
        <begin position="146"/>
        <end position="179"/>
    </location>
</feature>
<keyword evidence="4" id="KW-1185">Reference proteome</keyword>
<feature type="compositionally biased region" description="Basic and acidic residues" evidence="2">
    <location>
        <begin position="795"/>
        <end position="806"/>
    </location>
</feature>